<keyword evidence="3" id="KW-1185">Reference proteome</keyword>
<dbReference type="Gene3D" id="1.10.260.40">
    <property type="entry name" value="lambda repressor-like DNA-binding domains"/>
    <property type="match status" value="1"/>
</dbReference>
<protein>
    <submittedName>
        <fullName evidence="2">Helix-turn-helix transcriptional regulator</fullName>
    </submittedName>
</protein>
<keyword evidence="2" id="KW-0614">Plasmid</keyword>
<proteinExistence type="predicted"/>
<reference evidence="2 3" key="1">
    <citation type="submission" date="2019-09" db="EMBL/GenBank/DDBJ databases">
        <title>Novel bacterium SH-1.</title>
        <authorList>
            <person name="Kim Y.-S."/>
            <person name="Kim K.-H."/>
        </authorList>
    </citation>
    <scope>NUCLEOTIDE SEQUENCE [LARGE SCALE GENOMIC DNA]</scope>
    <source>
        <strain evidence="2 3">SH-1</strain>
        <plasmid evidence="2 3">p1</plasmid>
    </source>
</reference>
<dbReference type="CDD" id="cd00093">
    <property type="entry name" value="HTH_XRE"/>
    <property type="match status" value="1"/>
</dbReference>
<dbReference type="Pfam" id="PF01381">
    <property type="entry name" value="HTH_3"/>
    <property type="match status" value="1"/>
</dbReference>
<dbReference type="Proteomes" id="UP000237655">
    <property type="component" value="Plasmid p1"/>
</dbReference>
<dbReference type="InterPro" id="IPR010982">
    <property type="entry name" value="Lambda_DNA-bd_dom_sf"/>
</dbReference>
<dbReference type="SUPFAM" id="SSF47413">
    <property type="entry name" value="lambda repressor-like DNA-binding domains"/>
    <property type="match status" value="1"/>
</dbReference>
<dbReference type="GO" id="GO:0003677">
    <property type="term" value="F:DNA binding"/>
    <property type="evidence" value="ECO:0007669"/>
    <property type="project" value="InterPro"/>
</dbReference>
<name>A0A5C2H6P5_9RHOB</name>
<feature type="domain" description="HTH cro/C1-type" evidence="1">
    <location>
        <begin position="36"/>
        <end position="90"/>
    </location>
</feature>
<dbReference type="InterPro" id="IPR001387">
    <property type="entry name" value="Cro/C1-type_HTH"/>
</dbReference>
<dbReference type="KEGG" id="thas:C6Y53_19170"/>
<geneLocation type="plasmid" evidence="2 3">
    <name>p1</name>
</geneLocation>
<gene>
    <name evidence="2" type="ORF">C6Y53_19170</name>
</gene>
<dbReference type="EMBL" id="CP043619">
    <property type="protein sequence ID" value="QEP30353.1"/>
    <property type="molecule type" value="Genomic_DNA"/>
</dbReference>
<dbReference type="SMART" id="SM00530">
    <property type="entry name" value="HTH_XRE"/>
    <property type="match status" value="1"/>
</dbReference>
<sequence length="126" mass="14273">MVDMCRRCKYPRKKTGRPKREEGLSDALYKALGEAIRSRRESLGVSQSSLARRIGSARTTVTNIEAGGQSIMIHQLVDIARALRMPVTEFLNEIEGFENEHQEELIDPKMETLLMKLTSPVKAKRT</sequence>
<dbReference type="AlphaFoldDB" id="A0A5C2H6P5"/>
<organism evidence="2 3">
    <name type="scientific">Pukyongiella litopenaei</name>
    <dbReference type="NCBI Taxonomy" id="2605946"/>
    <lineage>
        <taxon>Bacteria</taxon>
        <taxon>Pseudomonadati</taxon>
        <taxon>Pseudomonadota</taxon>
        <taxon>Alphaproteobacteria</taxon>
        <taxon>Rhodobacterales</taxon>
        <taxon>Paracoccaceae</taxon>
        <taxon>Pukyongiella</taxon>
    </lineage>
</organism>
<dbReference type="PROSITE" id="PS50943">
    <property type="entry name" value="HTH_CROC1"/>
    <property type="match status" value="1"/>
</dbReference>
<evidence type="ECO:0000313" key="3">
    <source>
        <dbReference type="Proteomes" id="UP000237655"/>
    </source>
</evidence>
<evidence type="ECO:0000259" key="1">
    <source>
        <dbReference type="PROSITE" id="PS50943"/>
    </source>
</evidence>
<evidence type="ECO:0000313" key="2">
    <source>
        <dbReference type="EMBL" id="QEP30353.1"/>
    </source>
</evidence>
<accession>A0A5C2H6P5</accession>